<dbReference type="InParanoid" id="A0A2K3D9F2"/>
<feature type="region of interest" description="Disordered" evidence="6">
    <location>
        <begin position="502"/>
        <end position="537"/>
    </location>
</feature>
<evidence type="ECO:0000256" key="1">
    <source>
        <dbReference type="ARBA" id="ARBA00022679"/>
    </source>
</evidence>
<evidence type="ECO:0000256" key="8">
    <source>
        <dbReference type="SAM" id="SignalP"/>
    </source>
</evidence>
<feature type="binding site" evidence="5">
    <location>
        <position position="638"/>
    </location>
    <ligand>
        <name>ATP</name>
        <dbReference type="ChEBI" id="CHEBI:30616"/>
    </ligand>
</feature>
<dbReference type="PANTHER" id="PTHR44329">
    <property type="entry name" value="SERINE/THREONINE-PROTEIN KINASE TNNI3K-RELATED"/>
    <property type="match status" value="1"/>
</dbReference>
<dbReference type="ExpressionAtlas" id="A0A2K3D9F2">
    <property type="expression patterns" value="baseline"/>
</dbReference>
<gene>
    <name evidence="10" type="ORF">CHLRE_10g424700v5</name>
</gene>
<dbReference type="Proteomes" id="UP000006906">
    <property type="component" value="Chromosome 10"/>
</dbReference>
<feature type="compositionally biased region" description="Low complexity" evidence="6">
    <location>
        <begin position="343"/>
        <end position="354"/>
    </location>
</feature>
<feature type="compositionally biased region" description="Low complexity" evidence="6">
    <location>
        <begin position="362"/>
        <end position="381"/>
    </location>
</feature>
<keyword evidence="8" id="KW-0732">Signal</keyword>
<dbReference type="PaxDb" id="3055-EDP06352"/>
<protein>
    <recommendedName>
        <fullName evidence="9">Protein kinase domain-containing protein</fullName>
    </recommendedName>
</protein>
<feature type="compositionally biased region" description="Low complexity" evidence="6">
    <location>
        <begin position="918"/>
        <end position="928"/>
    </location>
</feature>
<evidence type="ECO:0000259" key="9">
    <source>
        <dbReference type="PROSITE" id="PS50011"/>
    </source>
</evidence>
<dbReference type="Gramene" id="PNW77158">
    <property type="protein sequence ID" value="PNW77158"/>
    <property type="gene ID" value="CHLRE_10g424700v5"/>
</dbReference>
<dbReference type="KEGG" id="cre:CHLRE_10g424700v5"/>
<feature type="domain" description="Protein kinase" evidence="9">
    <location>
        <begin position="611"/>
        <end position="881"/>
    </location>
</feature>
<dbReference type="GO" id="GO:0005524">
    <property type="term" value="F:ATP binding"/>
    <property type="evidence" value="ECO:0007669"/>
    <property type="project" value="UniProtKB-UniRule"/>
</dbReference>
<evidence type="ECO:0000256" key="3">
    <source>
        <dbReference type="ARBA" id="ARBA00022777"/>
    </source>
</evidence>
<keyword evidence="2 5" id="KW-0547">Nucleotide-binding</keyword>
<feature type="signal peptide" evidence="8">
    <location>
        <begin position="1"/>
        <end position="27"/>
    </location>
</feature>
<feature type="region of interest" description="Disordered" evidence="6">
    <location>
        <begin position="412"/>
        <end position="483"/>
    </location>
</feature>
<keyword evidence="11" id="KW-1185">Reference proteome</keyword>
<keyword evidence="1" id="KW-0808">Transferase</keyword>
<accession>A0A2K3D9F2</accession>
<evidence type="ECO:0000256" key="2">
    <source>
        <dbReference type="ARBA" id="ARBA00022741"/>
    </source>
</evidence>
<dbReference type="GO" id="GO:0004674">
    <property type="term" value="F:protein serine/threonine kinase activity"/>
    <property type="evidence" value="ECO:0000318"/>
    <property type="project" value="GO_Central"/>
</dbReference>
<feature type="region of interest" description="Disordered" evidence="6">
    <location>
        <begin position="278"/>
        <end position="300"/>
    </location>
</feature>
<dbReference type="PROSITE" id="PS00107">
    <property type="entry name" value="PROTEIN_KINASE_ATP"/>
    <property type="match status" value="1"/>
</dbReference>
<proteinExistence type="predicted"/>
<evidence type="ECO:0000256" key="5">
    <source>
        <dbReference type="PROSITE-ProRule" id="PRU10141"/>
    </source>
</evidence>
<feature type="chain" id="PRO_5014459275" description="Protein kinase domain-containing protein" evidence="8">
    <location>
        <begin position="28"/>
        <end position="956"/>
    </location>
</feature>
<dbReference type="InterPro" id="IPR000719">
    <property type="entry name" value="Prot_kinase_dom"/>
</dbReference>
<evidence type="ECO:0000256" key="7">
    <source>
        <dbReference type="SAM" id="Phobius"/>
    </source>
</evidence>
<evidence type="ECO:0000313" key="10">
    <source>
        <dbReference type="EMBL" id="PNW77158.1"/>
    </source>
</evidence>
<dbReference type="InterPro" id="IPR011009">
    <property type="entry name" value="Kinase-like_dom_sf"/>
</dbReference>
<dbReference type="SUPFAM" id="SSF56112">
    <property type="entry name" value="Protein kinase-like (PK-like)"/>
    <property type="match status" value="1"/>
</dbReference>
<keyword evidence="3" id="KW-0418">Kinase</keyword>
<sequence>MFKAKRPVMAFVALALVAILSGGRVAARTVRVSSGAGLAAAIAAADVDVALITTDVTLSDDDWANYTLPIELTRNFTAVGQANAQSLLPVVDLAAVKQKVRLHVGFTLTFKNVVLWRWRDGSSNQAPGLSLLAPTETPPDNNDGTAVALARFEDVYMLYRYCFPLWLGVRAATLFTRPPEVPGNNTLQWDYVWPNNCTVDSPWAHPQLRCYAYVGLYVDLAARGLDADSSGKSTFSNGYMVQYLNAVGLCTDVMPDDCLATLSPVGCSLFLNSQPEAPLPPRPPAPLPPAPVSSTDVSSSGGGGAGTGVIVGAVVVGVMGGLLLMALLVWLMVTERRRQRAGKAAADGGAAKGAQEGGGRSSAGARTAGADSSSTGPTSSFTGVVVVDMASACKGKETGPAAVRGITMASSSSGGDFAAGASSELSASGSGRGQQQQGSGNVMAGKGKAGGTGPKWAPGSSPYHPTAPVAPGKTMEETPVVTRQTPARADIKLDVRLGAPPLAATGGLSSERGLPPPKTAGTASSRDTITDSITGTSSITPSTASLNAALAVSDERAAAARAAGFLDAAAAVAVPSSAVAAAAAGASAARHAAAAAEGGHERSAVVQSEVTLTAVTLGRGGFGRVLEGEWQGRRVAVKMVADVHTFCGSPEVLLQSFKQELEVLARVQHRCIVQLLAACTTPPRLCLIMELMETSLEKVLHGSRPLRLPLRKVLFIAAEIARGLEALHPTIIHRDLKPANVLINNVAGPKPVVKITDFGLSRLRNTTVVTATPGAGTPAYLAPECYEAAEGRTVAITYKADLYSLGVLLYEMLAHTLPWEGHLPVQIAVEVAVQGKRLPLDKLTQARCPAPLRELISQMWDADPLRRPAAAEVVKALEMMIEAMDAAQDDGQPPAPPSAEVQAHDAAPAGTAAGGSGTQQEQQQAGDQQAEKEEPEEYDFGPILAISLASEGAWRR</sequence>
<dbReference type="AlphaFoldDB" id="A0A2K3D9F2"/>
<dbReference type="Gene3D" id="3.30.200.20">
    <property type="entry name" value="Phosphorylase Kinase, domain 1"/>
    <property type="match status" value="1"/>
</dbReference>
<feature type="transmembrane region" description="Helical" evidence="7">
    <location>
        <begin position="309"/>
        <end position="333"/>
    </location>
</feature>
<keyword evidence="7" id="KW-1133">Transmembrane helix</keyword>
<dbReference type="Pfam" id="PF00069">
    <property type="entry name" value="Pkinase"/>
    <property type="match status" value="1"/>
</dbReference>
<dbReference type="SMART" id="SM00220">
    <property type="entry name" value="S_TKc"/>
    <property type="match status" value="1"/>
</dbReference>
<feature type="compositionally biased region" description="Low complexity" evidence="6">
    <location>
        <begin position="522"/>
        <end position="537"/>
    </location>
</feature>
<evidence type="ECO:0000256" key="4">
    <source>
        <dbReference type="ARBA" id="ARBA00022840"/>
    </source>
</evidence>
<dbReference type="OrthoDB" id="4062651at2759"/>
<dbReference type="InterPro" id="IPR051681">
    <property type="entry name" value="Ser/Thr_Kinases-Pseudokinases"/>
</dbReference>
<dbReference type="GO" id="GO:0007165">
    <property type="term" value="P:signal transduction"/>
    <property type="evidence" value="ECO:0000318"/>
    <property type="project" value="GO_Central"/>
</dbReference>
<organism evidence="10 11">
    <name type="scientific">Chlamydomonas reinhardtii</name>
    <name type="common">Chlamydomonas smithii</name>
    <dbReference type="NCBI Taxonomy" id="3055"/>
    <lineage>
        <taxon>Eukaryota</taxon>
        <taxon>Viridiplantae</taxon>
        <taxon>Chlorophyta</taxon>
        <taxon>core chlorophytes</taxon>
        <taxon>Chlorophyceae</taxon>
        <taxon>CS clade</taxon>
        <taxon>Chlamydomonadales</taxon>
        <taxon>Chlamydomonadaceae</taxon>
        <taxon>Chlamydomonas</taxon>
    </lineage>
</organism>
<dbReference type="InterPro" id="IPR008271">
    <property type="entry name" value="Ser/Thr_kinase_AS"/>
</dbReference>
<feature type="compositionally biased region" description="Pro residues" evidence="6">
    <location>
        <begin position="278"/>
        <end position="291"/>
    </location>
</feature>
<feature type="region of interest" description="Disordered" evidence="6">
    <location>
        <begin position="343"/>
        <end position="381"/>
    </location>
</feature>
<reference evidence="10 11" key="1">
    <citation type="journal article" date="2007" name="Science">
        <title>The Chlamydomonas genome reveals the evolution of key animal and plant functions.</title>
        <authorList>
            <person name="Merchant S.S."/>
            <person name="Prochnik S.E."/>
            <person name="Vallon O."/>
            <person name="Harris E.H."/>
            <person name="Karpowicz S.J."/>
            <person name="Witman G.B."/>
            <person name="Terry A."/>
            <person name="Salamov A."/>
            <person name="Fritz-Laylin L.K."/>
            <person name="Marechal-Drouard L."/>
            <person name="Marshall W.F."/>
            <person name="Qu L.H."/>
            <person name="Nelson D.R."/>
            <person name="Sanderfoot A.A."/>
            <person name="Spalding M.H."/>
            <person name="Kapitonov V.V."/>
            <person name="Ren Q."/>
            <person name="Ferris P."/>
            <person name="Lindquist E."/>
            <person name="Shapiro H."/>
            <person name="Lucas S.M."/>
            <person name="Grimwood J."/>
            <person name="Schmutz J."/>
            <person name="Cardol P."/>
            <person name="Cerutti H."/>
            <person name="Chanfreau G."/>
            <person name="Chen C.L."/>
            <person name="Cognat V."/>
            <person name="Croft M.T."/>
            <person name="Dent R."/>
            <person name="Dutcher S."/>
            <person name="Fernandez E."/>
            <person name="Fukuzawa H."/>
            <person name="Gonzalez-Ballester D."/>
            <person name="Gonzalez-Halphen D."/>
            <person name="Hallmann A."/>
            <person name="Hanikenne M."/>
            <person name="Hippler M."/>
            <person name="Inwood W."/>
            <person name="Jabbari K."/>
            <person name="Kalanon M."/>
            <person name="Kuras R."/>
            <person name="Lefebvre P.A."/>
            <person name="Lemaire S.D."/>
            <person name="Lobanov A.V."/>
            <person name="Lohr M."/>
            <person name="Manuell A."/>
            <person name="Meier I."/>
            <person name="Mets L."/>
            <person name="Mittag M."/>
            <person name="Mittelmeier T."/>
            <person name="Moroney J.V."/>
            <person name="Moseley J."/>
            <person name="Napoli C."/>
            <person name="Nedelcu A.M."/>
            <person name="Niyogi K."/>
            <person name="Novoselov S.V."/>
            <person name="Paulsen I.T."/>
            <person name="Pazour G."/>
            <person name="Purton S."/>
            <person name="Ral J.P."/>
            <person name="Riano-Pachon D.M."/>
            <person name="Riekhof W."/>
            <person name="Rymarquis L."/>
            <person name="Schroda M."/>
            <person name="Stern D."/>
            <person name="Umen J."/>
            <person name="Willows R."/>
            <person name="Wilson N."/>
            <person name="Zimmer S.L."/>
            <person name="Allmer J."/>
            <person name="Balk J."/>
            <person name="Bisova K."/>
            <person name="Chen C.J."/>
            <person name="Elias M."/>
            <person name="Gendler K."/>
            <person name="Hauser C."/>
            <person name="Lamb M.R."/>
            <person name="Ledford H."/>
            <person name="Long J.C."/>
            <person name="Minagawa J."/>
            <person name="Page M.D."/>
            <person name="Pan J."/>
            <person name="Pootakham W."/>
            <person name="Roje S."/>
            <person name="Rose A."/>
            <person name="Stahlberg E."/>
            <person name="Terauchi A.M."/>
            <person name="Yang P."/>
            <person name="Ball S."/>
            <person name="Bowler C."/>
            <person name="Dieckmann C.L."/>
            <person name="Gladyshev V.N."/>
            <person name="Green P."/>
            <person name="Jorgensen R."/>
            <person name="Mayfield S."/>
            <person name="Mueller-Roeber B."/>
            <person name="Rajamani S."/>
            <person name="Sayre R.T."/>
            <person name="Brokstein P."/>
            <person name="Dubchak I."/>
            <person name="Goodstein D."/>
            <person name="Hornick L."/>
            <person name="Huang Y.W."/>
            <person name="Jhaveri J."/>
            <person name="Luo Y."/>
            <person name="Martinez D."/>
            <person name="Ngau W.C."/>
            <person name="Otillar B."/>
            <person name="Poliakov A."/>
            <person name="Porter A."/>
            <person name="Szajkowski L."/>
            <person name="Werner G."/>
            <person name="Zhou K."/>
            <person name="Grigoriev I.V."/>
            <person name="Rokhsar D.S."/>
            <person name="Grossman A.R."/>
        </authorList>
    </citation>
    <scope>NUCLEOTIDE SEQUENCE [LARGE SCALE GENOMIC DNA]</scope>
    <source>
        <strain evidence="11">CC-503</strain>
    </source>
</reference>
<feature type="compositionally biased region" description="Low complexity" evidence="6">
    <location>
        <begin position="412"/>
        <end position="446"/>
    </location>
</feature>
<dbReference type="RefSeq" id="XP_001702573.2">
    <property type="nucleotide sequence ID" value="XM_001702521.2"/>
</dbReference>
<dbReference type="PANTHER" id="PTHR44329:SF214">
    <property type="entry name" value="PROTEIN KINASE DOMAIN-CONTAINING PROTEIN"/>
    <property type="match status" value="1"/>
</dbReference>
<feature type="region of interest" description="Disordered" evidence="6">
    <location>
        <begin position="887"/>
        <end position="944"/>
    </location>
</feature>
<dbReference type="STRING" id="3055.A0A2K3D9F2"/>
<evidence type="ECO:0000313" key="11">
    <source>
        <dbReference type="Proteomes" id="UP000006906"/>
    </source>
</evidence>
<dbReference type="CDD" id="cd13999">
    <property type="entry name" value="STKc_MAP3K-like"/>
    <property type="match status" value="1"/>
</dbReference>
<dbReference type="Gene3D" id="1.10.510.10">
    <property type="entry name" value="Transferase(Phosphotransferase) domain 1"/>
    <property type="match status" value="1"/>
</dbReference>
<dbReference type="GeneID" id="5728205"/>
<keyword evidence="7" id="KW-0472">Membrane</keyword>
<name>A0A2K3D9F2_CHLRE</name>
<dbReference type="EMBL" id="CM008971">
    <property type="protein sequence ID" value="PNW77158.1"/>
    <property type="molecule type" value="Genomic_DNA"/>
</dbReference>
<evidence type="ECO:0000256" key="6">
    <source>
        <dbReference type="SAM" id="MobiDB-lite"/>
    </source>
</evidence>
<keyword evidence="7" id="KW-0812">Transmembrane</keyword>
<dbReference type="PROSITE" id="PS50011">
    <property type="entry name" value="PROTEIN_KINASE_DOM"/>
    <property type="match status" value="1"/>
</dbReference>
<dbReference type="InterPro" id="IPR017441">
    <property type="entry name" value="Protein_kinase_ATP_BS"/>
</dbReference>
<keyword evidence="4 5" id="KW-0067">ATP-binding</keyword>
<dbReference type="PROSITE" id="PS00108">
    <property type="entry name" value="PROTEIN_KINASE_ST"/>
    <property type="match status" value="1"/>
</dbReference>